<evidence type="ECO:0000256" key="2">
    <source>
        <dbReference type="ARBA" id="ARBA00022692"/>
    </source>
</evidence>
<keyword evidence="7" id="KW-1185">Reference proteome</keyword>
<organism evidence="6 7">
    <name type="scientific">Lysinibacillus pinottii</name>
    <dbReference type="NCBI Taxonomy" id="2973932"/>
    <lineage>
        <taxon>Bacteria</taxon>
        <taxon>Bacillati</taxon>
        <taxon>Bacillota</taxon>
        <taxon>Bacilli</taxon>
        <taxon>Bacillales</taxon>
        <taxon>Bacillaceae</taxon>
        <taxon>Lysinibacillus</taxon>
    </lineage>
</organism>
<dbReference type="EMBL" id="JANTOO010000019">
    <property type="protein sequence ID" value="MCS1398039.1"/>
    <property type="molecule type" value="Genomic_DNA"/>
</dbReference>
<keyword evidence="5" id="KW-0472">Membrane</keyword>
<evidence type="ECO:0000313" key="7">
    <source>
        <dbReference type="Proteomes" id="UP001525021"/>
    </source>
</evidence>
<evidence type="ECO:0000256" key="4">
    <source>
        <dbReference type="ARBA" id="ARBA00022989"/>
    </source>
</evidence>
<name>A0ABT2DVD9_9BACI</name>
<keyword evidence="2" id="KW-0812">Transmembrane</keyword>
<dbReference type="InterPro" id="IPR001182">
    <property type="entry name" value="FtsW/RodA"/>
</dbReference>
<dbReference type="Pfam" id="PF01098">
    <property type="entry name" value="FTSW_RODA_SPOVE"/>
    <property type="match status" value="1"/>
</dbReference>
<protein>
    <submittedName>
        <fullName evidence="6">FtsW/RodA/SpoVE family cell cycle protein</fullName>
    </submittedName>
</protein>
<keyword evidence="3" id="KW-0133">Cell shape</keyword>
<evidence type="ECO:0000256" key="3">
    <source>
        <dbReference type="ARBA" id="ARBA00022960"/>
    </source>
</evidence>
<proteinExistence type="predicted"/>
<dbReference type="Proteomes" id="UP001525021">
    <property type="component" value="Unassembled WGS sequence"/>
</dbReference>
<sequence length="127" mass="14824">MSLSLLGFISCLFVHSSSTVFEQYTSSFIVKQLFYYLIGFLVMYGVATLDIEQLKKVSWPFYWVMERLATAAPLLPLITPSLNKRVQQQSLLSYANILIQEQKYPHLLFKNYAVQLYVDKNLRTLWT</sequence>
<gene>
    <name evidence="6" type="ORF">NXZ79_18690</name>
</gene>
<comment type="subcellular location">
    <subcellularLocation>
        <location evidence="1">Membrane</location>
        <topology evidence="1">Multi-pass membrane protein</topology>
    </subcellularLocation>
</comment>
<comment type="caution">
    <text evidence="6">The sequence shown here is derived from an EMBL/GenBank/DDBJ whole genome shotgun (WGS) entry which is preliminary data.</text>
</comment>
<evidence type="ECO:0000256" key="5">
    <source>
        <dbReference type="ARBA" id="ARBA00023136"/>
    </source>
</evidence>
<accession>A0ABT2DVD9</accession>
<keyword evidence="4" id="KW-1133">Transmembrane helix</keyword>
<reference evidence="6 7" key="1">
    <citation type="submission" date="2022-08" db="EMBL/GenBank/DDBJ databases">
        <title>Lysinibacillus sequencing.</title>
        <authorList>
            <person name="Dunlap C."/>
        </authorList>
    </citation>
    <scope>NUCLEOTIDE SEQUENCE [LARGE SCALE GENOMIC DNA]</scope>
    <source>
        <strain evidence="6 7">PB211</strain>
    </source>
</reference>
<evidence type="ECO:0000256" key="1">
    <source>
        <dbReference type="ARBA" id="ARBA00004141"/>
    </source>
</evidence>
<evidence type="ECO:0000313" key="6">
    <source>
        <dbReference type="EMBL" id="MCS1398039.1"/>
    </source>
</evidence>